<dbReference type="GeneID" id="28767768"/>
<protein>
    <submittedName>
        <fullName evidence="2">Uncharacterized protein</fullName>
    </submittedName>
</protein>
<sequence length="526" mass="60650">MSLKRKFSVSCLQELPNKVQKSLEDTQARYGALEEGSMLQTDEYASKNKLIHDPDQPDTLKEALETATMEQNLQPEEEVPMNPKRLDPKVAEMAERWEELVFIVFAKENFRQNLSAPEGHSTTSGPLTNTELRIAYCNKFNKEVGAEAALKRYRNGKQKVYNAYPKHPRNIMYAPKQNKSKRPRPGKVIKSFTGNKGVVNSPVTDIGIEPAGVEQYTERDKTNTNEVKATQNAGSNLISREERDKIEVGELRQYVESSWAVPEHEHQPWVRILLANSCERFVGACSIGAEELKSSLAYVEHRQHTNVQELWLTGVAHITLQRYIQCLSPLRLSKLPQWDLTLTPQGSDPSAAVASCKRIIWDFEATLDIYELATQLRDCHVRNLVMDHWREQMQVNSTYEVGLTEMQLLYDRLSMDEPALQFWTQALQELLPTEDTNMDIDFVDNPSSTSFVVSNRRKAESDELFHYKYHRCRLSDHNNEASYSFDHFYQIARRLLLSEGWQETDPQLHIVEKKLELELFDMCSYL</sequence>
<gene>
    <name evidence="2" type="ORF">CC84DRAFT_1249335</name>
</gene>
<dbReference type="InParanoid" id="A0A177CAV9"/>
<dbReference type="AlphaFoldDB" id="A0A177CAV9"/>
<evidence type="ECO:0000256" key="1">
    <source>
        <dbReference type="SAM" id="MobiDB-lite"/>
    </source>
</evidence>
<evidence type="ECO:0000313" key="2">
    <source>
        <dbReference type="EMBL" id="OAG03918.1"/>
    </source>
</evidence>
<name>A0A177CAV9_9PLEO</name>
<reference evidence="2 3" key="1">
    <citation type="submission" date="2016-05" db="EMBL/GenBank/DDBJ databases">
        <title>Comparative analysis of secretome profiles of manganese(II)-oxidizing ascomycete fungi.</title>
        <authorList>
            <consortium name="DOE Joint Genome Institute"/>
            <person name="Zeiner C.A."/>
            <person name="Purvine S.O."/>
            <person name="Zink E.M."/>
            <person name="Wu S."/>
            <person name="Pasa-Tolic L."/>
            <person name="Chaput D.L."/>
            <person name="Haridas S."/>
            <person name="Grigoriev I.V."/>
            <person name="Santelli C.M."/>
            <person name="Hansel C.M."/>
        </authorList>
    </citation>
    <scope>NUCLEOTIDE SEQUENCE [LARGE SCALE GENOMIC DNA]</scope>
    <source>
        <strain evidence="2 3">AP3s5-JAC2a</strain>
    </source>
</reference>
<proteinExistence type="predicted"/>
<evidence type="ECO:0000313" key="3">
    <source>
        <dbReference type="Proteomes" id="UP000077069"/>
    </source>
</evidence>
<feature type="region of interest" description="Disordered" evidence="1">
    <location>
        <begin position="176"/>
        <end position="195"/>
    </location>
</feature>
<dbReference type="Proteomes" id="UP000077069">
    <property type="component" value="Unassembled WGS sequence"/>
</dbReference>
<dbReference type="OrthoDB" id="3799546at2759"/>
<organism evidence="2 3">
    <name type="scientific">Paraphaeosphaeria sporulosa</name>
    <dbReference type="NCBI Taxonomy" id="1460663"/>
    <lineage>
        <taxon>Eukaryota</taxon>
        <taxon>Fungi</taxon>
        <taxon>Dikarya</taxon>
        <taxon>Ascomycota</taxon>
        <taxon>Pezizomycotina</taxon>
        <taxon>Dothideomycetes</taxon>
        <taxon>Pleosporomycetidae</taxon>
        <taxon>Pleosporales</taxon>
        <taxon>Massarineae</taxon>
        <taxon>Didymosphaeriaceae</taxon>
        <taxon>Paraphaeosphaeria</taxon>
    </lineage>
</organism>
<accession>A0A177CAV9</accession>
<feature type="compositionally biased region" description="Basic residues" evidence="1">
    <location>
        <begin position="178"/>
        <end position="187"/>
    </location>
</feature>
<keyword evidence="3" id="KW-1185">Reference proteome</keyword>
<dbReference type="RefSeq" id="XP_018034283.1">
    <property type="nucleotide sequence ID" value="XM_018184282.1"/>
</dbReference>
<dbReference type="EMBL" id="KV441554">
    <property type="protein sequence ID" value="OAG03918.1"/>
    <property type="molecule type" value="Genomic_DNA"/>
</dbReference>